<proteinExistence type="predicted"/>
<sequence>MDCFSMKTYRNNVVGNVILRFSRNVTKRTGYFRFKSSRHQTDEPLYCRTHSNDKTTTTSPNMGQSEKFKNTTQDLFELLERVQSCRLDDQRCVLPAYFTQVSLY</sequence>
<accession>A0A3Q0IJN4</accession>
<dbReference type="Proteomes" id="UP000079169">
    <property type="component" value="Unplaced"/>
</dbReference>
<dbReference type="SMART" id="SM00390">
    <property type="entry name" value="GoLoco"/>
    <property type="match status" value="1"/>
</dbReference>
<dbReference type="PROSITE" id="PS50877">
    <property type="entry name" value="GOLOCO"/>
    <property type="match status" value="1"/>
</dbReference>
<dbReference type="InterPro" id="IPR011990">
    <property type="entry name" value="TPR-like_helical_dom_sf"/>
</dbReference>
<dbReference type="GO" id="GO:0030695">
    <property type="term" value="F:GTPase regulator activity"/>
    <property type="evidence" value="ECO:0007669"/>
    <property type="project" value="InterPro"/>
</dbReference>
<dbReference type="STRING" id="121845.A0A3Q0IJN4"/>
<feature type="compositionally biased region" description="Polar residues" evidence="1">
    <location>
        <begin position="54"/>
        <end position="66"/>
    </location>
</feature>
<dbReference type="Gene3D" id="1.25.40.10">
    <property type="entry name" value="Tetratricopeptide repeat domain"/>
    <property type="match status" value="1"/>
</dbReference>
<evidence type="ECO:0000256" key="1">
    <source>
        <dbReference type="SAM" id="MobiDB-lite"/>
    </source>
</evidence>
<name>A0A3Q0IJN4_DIACI</name>
<dbReference type="KEGG" id="dci:103505338"/>
<gene>
    <name evidence="3" type="primary">LOC103505338</name>
</gene>
<keyword evidence="2" id="KW-1185">Reference proteome</keyword>
<dbReference type="PaxDb" id="121845-A0A3Q0IJN4"/>
<dbReference type="GeneID" id="103505338"/>
<feature type="region of interest" description="Disordered" evidence="1">
    <location>
        <begin position="45"/>
        <end position="66"/>
    </location>
</feature>
<protein>
    <submittedName>
        <fullName evidence="3">Uncharacterized protein LOC103505338</fullName>
    </submittedName>
</protein>
<evidence type="ECO:0000313" key="2">
    <source>
        <dbReference type="Proteomes" id="UP000079169"/>
    </source>
</evidence>
<organism evidence="2 3">
    <name type="scientific">Diaphorina citri</name>
    <name type="common">Asian citrus psyllid</name>
    <dbReference type="NCBI Taxonomy" id="121845"/>
    <lineage>
        <taxon>Eukaryota</taxon>
        <taxon>Metazoa</taxon>
        <taxon>Ecdysozoa</taxon>
        <taxon>Arthropoda</taxon>
        <taxon>Hexapoda</taxon>
        <taxon>Insecta</taxon>
        <taxon>Pterygota</taxon>
        <taxon>Neoptera</taxon>
        <taxon>Paraneoptera</taxon>
        <taxon>Hemiptera</taxon>
        <taxon>Sternorrhyncha</taxon>
        <taxon>Psylloidea</taxon>
        <taxon>Psyllidae</taxon>
        <taxon>Diaphorininae</taxon>
        <taxon>Diaphorina</taxon>
    </lineage>
</organism>
<reference evidence="3" key="1">
    <citation type="submission" date="2025-08" db="UniProtKB">
        <authorList>
            <consortium name="RefSeq"/>
        </authorList>
    </citation>
    <scope>IDENTIFICATION</scope>
</reference>
<dbReference type="Pfam" id="PF02188">
    <property type="entry name" value="GoLoco"/>
    <property type="match status" value="1"/>
</dbReference>
<dbReference type="RefSeq" id="XP_026676476.1">
    <property type="nucleotide sequence ID" value="XM_026820675.1"/>
</dbReference>
<dbReference type="InterPro" id="IPR003109">
    <property type="entry name" value="GoLoco_motif"/>
</dbReference>
<evidence type="ECO:0000313" key="3">
    <source>
        <dbReference type="RefSeq" id="XP_026676476.1"/>
    </source>
</evidence>
<dbReference type="AlphaFoldDB" id="A0A3Q0IJN4"/>